<comment type="caution">
    <text evidence="2">The sequence shown here is derived from an EMBL/GenBank/DDBJ whole genome shotgun (WGS) entry which is preliminary data.</text>
</comment>
<keyword evidence="1" id="KW-0472">Membrane</keyword>
<evidence type="ECO:0000313" key="3">
    <source>
        <dbReference type="Proteomes" id="UP000050816"/>
    </source>
</evidence>
<dbReference type="PANTHER" id="PTHR40027:SF1">
    <property type="entry name" value="CELL DIVISION PROTEIN DIVIC"/>
    <property type="match status" value="1"/>
</dbReference>
<organism evidence="2 3">
    <name type="scientific">Limosilactobacillus ingluviei DSM 15946</name>
    <dbReference type="NCBI Taxonomy" id="1423760"/>
    <lineage>
        <taxon>Bacteria</taxon>
        <taxon>Bacillati</taxon>
        <taxon>Bacillota</taxon>
        <taxon>Bacilli</taxon>
        <taxon>Lactobacillales</taxon>
        <taxon>Lactobacillaceae</taxon>
        <taxon>Limosilactobacillus</taxon>
    </lineage>
</organism>
<protein>
    <recommendedName>
        <fullName evidence="4">Septum formation initiator</fullName>
    </recommendedName>
</protein>
<accession>A0A0R1UC28</accession>
<dbReference type="InterPro" id="IPR007060">
    <property type="entry name" value="FtsL/DivIC"/>
</dbReference>
<evidence type="ECO:0008006" key="4">
    <source>
        <dbReference type="Google" id="ProtNLM"/>
    </source>
</evidence>
<evidence type="ECO:0000256" key="1">
    <source>
        <dbReference type="SAM" id="Phobius"/>
    </source>
</evidence>
<dbReference type="InterPro" id="IPR039076">
    <property type="entry name" value="DivIC"/>
</dbReference>
<reference evidence="2 3" key="1">
    <citation type="journal article" date="2015" name="Genome Announc.">
        <title>Expanding the biotechnology potential of lactobacilli through comparative genomics of 213 strains and associated genera.</title>
        <authorList>
            <person name="Sun Z."/>
            <person name="Harris H.M."/>
            <person name="McCann A."/>
            <person name="Guo C."/>
            <person name="Argimon S."/>
            <person name="Zhang W."/>
            <person name="Yang X."/>
            <person name="Jeffery I.B."/>
            <person name="Cooney J.C."/>
            <person name="Kagawa T.F."/>
            <person name="Liu W."/>
            <person name="Song Y."/>
            <person name="Salvetti E."/>
            <person name="Wrobel A."/>
            <person name="Rasinkangas P."/>
            <person name="Parkhill J."/>
            <person name="Rea M.C."/>
            <person name="O'Sullivan O."/>
            <person name="Ritari J."/>
            <person name="Douillard F.P."/>
            <person name="Paul Ross R."/>
            <person name="Yang R."/>
            <person name="Briner A.E."/>
            <person name="Felis G.E."/>
            <person name="de Vos W.M."/>
            <person name="Barrangou R."/>
            <person name="Klaenhammer T.R."/>
            <person name="Caufield P.W."/>
            <person name="Cui Y."/>
            <person name="Zhang H."/>
            <person name="O'Toole P.W."/>
        </authorList>
    </citation>
    <scope>NUCLEOTIDE SEQUENCE [LARGE SCALE GENOMIC DNA]</scope>
    <source>
        <strain evidence="2 3">DSM 15946</strain>
    </source>
</reference>
<dbReference type="Pfam" id="PF04977">
    <property type="entry name" value="DivIC"/>
    <property type="match status" value="1"/>
</dbReference>
<keyword evidence="1" id="KW-1133">Transmembrane helix</keyword>
<feature type="transmembrane region" description="Helical" evidence="1">
    <location>
        <begin position="36"/>
        <end position="55"/>
    </location>
</feature>
<dbReference type="AlphaFoldDB" id="A0A0R1UC28"/>
<proteinExistence type="predicted"/>
<name>A0A0R1UC28_9LACO</name>
<dbReference type="RefSeq" id="WP_056955284.1">
    <property type="nucleotide sequence ID" value="NZ_AZFK01000077.1"/>
</dbReference>
<gene>
    <name evidence="2" type="ORF">FC43_GL000206</name>
</gene>
<keyword evidence="1" id="KW-0812">Transmembrane</keyword>
<dbReference type="GO" id="GO:0051301">
    <property type="term" value="P:cell division"/>
    <property type="evidence" value="ECO:0007669"/>
    <property type="project" value="InterPro"/>
</dbReference>
<dbReference type="PANTHER" id="PTHR40027">
    <property type="entry name" value="CELL DIVISION PROTEIN DIVIC"/>
    <property type="match status" value="1"/>
</dbReference>
<sequence length="120" mass="14116">MAQHRVTKLDNAYTRAREQQGQFNRSYRTQVHLRRAALIGSVFMIITLILGFQLWSAHRQLNRVDAQISTAKTTLKHKQAQNAKLSKQNRLLKDPTYLQELLREKYNFAKKGEIIYNFVK</sequence>
<evidence type="ECO:0000313" key="2">
    <source>
        <dbReference type="EMBL" id="KRL88274.1"/>
    </source>
</evidence>
<dbReference type="EMBL" id="AZFK01000077">
    <property type="protein sequence ID" value="KRL88274.1"/>
    <property type="molecule type" value="Genomic_DNA"/>
</dbReference>
<dbReference type="Proteomes" id="UP000050816">
    <property type="component" value="Unassembled WGS sequence"/>
</dbReference>
<dbReference type="PATRIC" id="fig|1423760.3.peg.223"/>